<dbReference type="EMBL" id="FNBI01000012">
    <property type="protein sequence ID" value="SDG12006.1"/>
    <property type="molecule type" value="Genomic_DNA"/>
</dbReference>
<evidence type="ECO:0000313" key="9">
    <source>
        <dbReference type="Proteomes" id="UP000323502"/>
    </source>
</evidence>
<evidence type="ECO:0000256" key="1">
    <source>
        <dbReference type="ARBA" id="ARBA00004141"/>
    </source>
</evidence>
<comment type="subcellular location">
    <subcellularLocation>
        <location evidence="1">Membrane</location>
        <topology evidence="1">Multi-pass membrane protein</topology>
    </subcellularLocation>
</comment>
<dbReference type="AlphaFoldDB" id="A0A1G7RMN5"/>
<feature type="transmembrane region" description="Helical" evidence="6">
    <location>
        <begin position="258"/>
        <end position="281"/>
    </location>
</feature>
<proteinExistence type="inferred from homology"/>
<reference evidence="7 10" key="2">
    <citation type="submission" date="2019-12" db="EMBL/GenBank/DDBJ databases">
        <authorList>
            <person name="Zheng J."/>
        </authorList>
    </citation>
    <scope>NUCLEOTIDE SEQUENCE [LARGE SCALE GENOMIC DNA]</scope>
    <source>
        <strain evidence="7 10">DSM 27347</strain>
    </source>
</reference>
<dbReference type="RefSeq" id="WP_149683521.1">
    <property type="nucleotide sequence ID" value="NZ_FNBI01000012.1"/>
</dbReference>
<feature type="transmembrane region" description="Helical" evidence="6">
    <location>
        <begin position="232"/>
        <end position="251"/>
    </location>
</feature>
<feature type="transmembrane region" description="Helical" evidence="6">
    <location>
        <begin position="204"/>
        <end position="226"/>
    </location>
</feature>
<feature type="transmembrane region" description="Helical" evidence="6">
    <location>
        <begin position="46"/>
        <end position="67"/>
    </location>
</feature>
<dbReference type="PANTHER" id="PTHR21716">
    <property type="entry name" value="TRANSMEMBRANE PROTEIN"/>
    <property type="match status" value="1"/>
</dbReference>
<dbReference type="OrthoDB" id="5761230at2"/>
<dbReference type="PANTHER" id="PTHR21716:SF62">
    <property type="entry name" value="TRANSPORT PROTEIN YDBI-RELATED"/>
    <property type="match status" value="1"/>
</dbReference>
<dbReference type="GO" id="GO:0055085">
    <property type="term" value="P:transmembrane transport"/>
    <property type="evidence" value="ECO:0007669"/>
    <property type="project" value="TreeGrafter"/>
</dbReference>
<dbReference type="Proteomes" id="UP000323502">
    <property type="component" value="Unassembled WGS sequence"/>
</dbReference>
<feature type="transmembrane region" description="Helical" evidence="6">
    <location>
        <begin position="146"/>
        <end position="169"/>
    </location>
</feature>
<sequence>MNIPDRPPPPSDRQQMVADFALRTVVAIALAALALLLWWLHDIVLLVFAAILVAVILHAAAAALCRIVRLPRSIALILAGLVIIAVLAGGTMLFGREIGSQLGKLGDSLPAAWQRFAQWIGEDRVRSVMNTAMPDGSTLASMVQSALAVASSAVSGLILAILGGIYLAADPDSYRRGMLAMLPHSAQGPVGEASDATARALRNWLLGQLVSMAATFTAVLIGLSVIGVPSALALAIVAGLLEFIPLVGPFLGAIPACLLALTLGVESFAWTVGFFVVWQQIEGNAMAPLVMRYAVSIPPAVTLFALFIAGGLFGVVGILIGGPLTVAAWVMVKHLWVDTRKASA</sequence>
<protein>
    <submittedName>
        <fullName evidence="7">AI-2E family transporter</fullName>
    </submittedName>
    <submittedName>
        <fullName evidence="8">Predicted PurR-regulated permease PerM</fullName>
    </submittedName>
</protein>
<evidence type="ECO:0000313" key="8">
    <source>
        <dbReference type="EMBL" id="SDG12006.1"/>
    </source>
</evidence>
<evidence type="ECO:0000313" key="7">
    <source>
        <dbReference type="EMBL" id="MWC44518.1"/>
    </source>
</evidence>
<keyword evidence="3 6" id="KW-0812">Transmembrane</keyword>
<organism evidence="8 9">
    <name type="scientific">Sphingomonas carotinifaciens</name>
    <dbReference type="NCBI Taxonomy" id="1166323"/>
    <lineage>
        <taxon>Bacteria</taxon>
        <taxon>Pseudomonadati</taxon>
        <taxon>Pseudomonadota</taxon>
        <taxon>Alphaproteobacteria</taxon>
        <taxon>Sphingomonadales</taxon>
        <taxon>Sphingomonadaceae</taxon>
        <taxon>Sphingomonas</taxon>
    </lineage>
</organism>
<evidence type="ECO:0000256" key="4">
    <source>
        <dbReference type="ARBA" id="ARBA00022989"/>
    </source>
</evidence>
<gene>
    <name evidence="7" type="ORF">GQR91_12770</name>
    <name evidence="8" type="ORF">SAMN05216557_11227</name>
</gene>
<evidence type="ECO:0000256" key="3">
    <source>
        <dbReference type="ARBA" id="ARBA00022692"/>
    </source>
</evidence>
<keyword evidence="9" id="KW-1185">Reference proteome</keyword>
<evidence type="ECO:0000256" key="2">
    <source>
        <dbReference type="ARBA" id="ARBA00009773"/>
    </source>
</evidence>
<accession>A0A1G7RMN5</accession>
<feature type="transmembrane region" description="Helical" evidence="6">
    <location>
        <begin position="20"/>
        <end position="40"/>
    </location>
</feature>
<comment type="similarity">
    <text evidence="2">Belongs to the autoinducer-2 exporter (AI-2E) (TC 2.A.86) family.</text>
</comment>
<keyword evidence="5 6" id="KW-0472">Membrane</keyword>
<dbReference type="GO" id="GO:0016020">
    <property type="term" value="C:membrane"/>
    <property type="evidence" value="ECO:0007669"/>
    <property type="project" value="UniProtKB-SubCell"/>
</dbReference>
<evidence type="ECO:0000256" key="5">
    <source>
        <dbReference type="ARBA" id="ARBA00023136"/>
    </source>
</evidence>
<feature type="transmembrane region" description="Helical" evidence="6">
    <location>
        <begin position="74"/>
        <end position="95"/>
    </location>
</feature>
<keyword evidence="4 6" id="KW-1133">Transmembrane helix</keyword>
<dbReference type="InterPro" id="IPR002549">
    <property type="entry name" value="AI-2E-like"/>
</dbReference>
<dbReference type="EMBL" id="WSUT01000005">
    <property type="protein sequence ID" value="MWC44518.1"/>
    <property type="molecule type" value="Genomic_DNA"/>
</dbReference>
<name>A0A1G7RMN5_9SPHN</name>
<dbReference type="Proteomes" id="UP000436801">
    <property type="component" value="Unassembled WGS sequence"/>
</dbReference>
<dbReference type="Pfam" id="PF01594">
    <property type="entry name" value="AI-2E_transport"/>
    <property type="match status" value="1"/>
</dbReference>
<feature type="transmembrane region" description="Helical" evidence="6">
    <location>
        <begin position="301"/>
        <end position="332"/>
    </location>
</feature>
<evidence type="ECO:0000313" key="10">
    <source>
        <dbReference type="Proteomes" id="UP000436801"/>
    </source>
</evidence>
<reference evidence="8 9" key="1">
    <citation type="submission" date="2016-10" db="EMBL/GenBank/DDBJ databases">
        <authorList>
            <person name="Varghese N."/>
            <person name="Submissions S."/>
        </authorList>
    </citation>
    <scope>NUCLEOTIDE SEQUENCE [LARGE SCALE GENOMIC DNA]</scope>
    <source>
        <strain evidence="8 9">S7-754</strain>
    </source>
</reference>
<evidence type="ECO:0000256" key="6">
    <source>
        <dbReference type="SAM" id="Phobius"/>
    </source>
</evidence>